<protein>
    <submittedName>
        <fullName evidence="1">Uncharacterized protein</fullName>
    </submittedName>
</protein>
<dbReference type="AlphaFoldDB" id="A0A645HRT6"/>
<evidence type="ECO:0000313" key="1">
    <source>
        <dbReference type="EMBL" id="MPN41765.1"/>
    </source>
</evidence>
<name>A0A645HRT6_9ZZZZ</name>
<dbReference type="EMBL" id="VSSQ01099034">
    <property type="protein sequence ID" value="MPN41765.1"/>
    <property type="molecule type" value="Genomic_DNA"/>
</dbReference>
<comment type="caution">
    <text evidence="1">The sequence shown here is derived from an EMBL/GenBank/DDBJ whole genome shotgun (WGS) entry which is preliminary data.</text>
</comment>
<gene>
    <name evidence="1" type="ORF">SDC9_189320</name>
</gene>
<proteinExistence type="predicted"/>
<sequence length="94" mass="10724">MGTLEQSLKRRCQLEGRFWIISAFEILYGGQSVNFMKYIIQGECAVSKVIFGEQSPSFTFLTFAPQIKSRLFQVVVILISRINNPADAVQFENK</sequence>
<reference evidence="1" key="1">
    <citation type="submission" date="2019-08" db="EMBL/GenBank/DDBJ databases">
        <authorList>
            <person name="Kucharzyk K."/>
            <person name="Murdoch R.W."/>
            <person name="Higgins S."/>
            <person name="Loffler F."/>
        </authorList>
    </citation>
    <scope>NUCLEOTIDE SEQUENCE</scope>
</reference>
<organism evidence="1">
    <name type="scientific">bioreactor metagenome</name>
    <dbReference type="NCBI Taxonomy" id="1076179"/>
    <lineage>
        <taxon>unclassified sequences</taxon>
        <taxon>metagenomes</taxon>
        <taxon>ecological metagenomes</taxon>
    </lineage>
</organism>
<accession>A0A645HRT6</accession>